<gene>
    <name evidence="5" type="ORF">K452DRAFT_295208</name>
</gene>
<dbReference type="GO" id="GO:0005737">
    <property type="term" value="C:cytoplasm"/>
    <property type="evidence" value="ECO:0007669"/>
    <property type="project" value="TreeGrafter"/>
</dbReference>
<dbReference type="RefSeq" id="XP_033401314.1">
    <property type="nucleotide sequence ID" value="XM_033541787.1"/>
</dbReference>
<dbReference type="SUPFAM" id="SSF51621">
    <property type="entry name" value="Phosphoenolpyruvate/pyruvate domain"/>
    <property type="match status" value="1"/>
</dbReference>
<evidence type="ECO:0000313" key="6">
    <source>
        <dbReference type="Proteomes" id="UP000799438"/>
    </source>
</evidence>
<evidence type="ECO:0000256" key="1">
    <source>
        <dbReference type="ARBA" id="ARBA00005568"/>
    </source>
</evidence>
<dbReference type="GeneID" id="54299284"/>
<organism evidence="5 6">
    <name type="scientific">Aplosporella prunicola CBS 121167</name>
    <dbReference type="NCBI Taxonomy" id="1176127"/>
    <lineage>
        <taxon>Eukaryota</taxon>
        <taxon>Fungi</taxon>
        <taxon>Dikarya</taxon>
        <taxon>Ascomycota</taxon>
        <taxon>Pezizomycotina</taxon>
        <taxon>Dothideomycetes</taxon>
        <taxon>Dothideomycetes incertae sedis</taxon>
        <taxon>Botryosphaeriales</taxon>
        <taxon>Aplosporellaceae</taxon>
        <taxon>Aplosporella</taxon>
    </lineage>
</organism>
<keyword evidence="3" id="KW-0456">Lyase</keyword>
<dbReference type="OrthoDB" id="1621678at2759"/>
<dbReference type="EMBL" id="ML995477">
    <property type="protein sequence ID" value="KAF2145602.1"/>
    <property type="molecule type" value="Genomic_DNA"/>
</dbReference>
<dbReference type="GO" id="GO:0046872">
    <property type="term" value="F:metal ion binding"/>
    <property type="evidence" value="ECO:0007669"/>
    <property type="project" value="UniProtKB-KW"/>
</dbReference>
<dbReference type="PANTHER" id="PTHR30502">
    <property type="entry name" value="2-KETO-3-DEOXY-L-RHAMNONATE ALDOLASE"/>
    <property type="match status" value="1"/>
</dbReference>
<evidence type="ECO:0000259" key="4">
    <source>
        <dbReference type="Pfam" id="PF03328"/>
    </source>
</evidence>
<dbReference type="Proteomes" id="UP000799438">
    <property type="component" value="Unassembled WGS sequence"/>
</dbReference>
<sequence>MQAANRFQRALKTRNPTFGAWQMLPGTNHSRAIARSNVDWICVDTEHGNIDDGQMHEAVAAIAATGVSPLVRIAANEAYLVKRALDAGAHGVVVPLIHTPDDARRLVAACKFPPQGTRGFGSPFPPPAFGIASLGQYLQEANEALVTVVQIETREALENVDAIAALPGVDVLLIGPYDLGNALGHPVLDGTFAPPLADAIERIRGACDAHGKRAGFYCTSGAQAREYADRGFGMISIATDVLAIPHFFGEALAAAKGGAVHAAVQAAKGAAARLAGD</sequence>
<dbReference type="InterPro" id="IPR005000">
    <property type="entry name" value="Aldolase/citrate-lyase_domain"/>
</dbReference>
<dbReference type="AlphaFoldDB" id="A0A6A6BNB6"/>
<feature type="domain" description="HpcH/HpaI aldolase/citrate lyase" evidence="4">
    <location>
        <begin position="31"/>
        <end position="241"/>
    </location>
</feature>
<comment type="similarity">
    <text evidence="1">Belongs to the HpcH/HpaI aldolase family.</text>
</comment>
<dbReference type="InterPro" id="IPR040442">
    <property type="entry name" value="Pyrv_kinase-like_dom_sf"/>
</dbReference>
<evidence type="ECO:0000256" key="3">
    <source>
        <dbReference type="ARBA" id="ARBA00023239"/>
    </source>
</evidence>
<evidence type="ECO:0000313" key="5">
    <source>
        <dbReference type="EMBL" id="KAF2145602.1"/>
    </source>
</evidence>
<dbReference type="Pfam" id="PF03328">
    <property type="entry name" value="HpcH_HpaI"/>
    <property type="match status" value="1"/>
</dbReference>
<dbReference type="InterPro" id="IPR050251">
    <property type="entry name" value="HpcH-HpaI_aldolase"/>
</dbReference>
<protein>
    <recommendedName>
        <fullName evidence="4">HpcH/HpaI aldolase/citrate lyase domain-containing protein</fullName>
    </recommendedName>
</protein>
<dbReference type="GO" id="GO:0016832">
    <property type="term" value="F:aldehyde-lyase activity"/>
    <property type="evidence" value="ECO:0007669"/>
    <property type="project" value="TreeGrafter"/>
</dbReference>
<reference evidence="5" key="1">
    <citation type="journal article" date="2020" name="Stud. Mycol.">
        <title>101 Dothideomycetes genomes: a test case for predicting lifestyles and emergence of pathogens.</title>
        <authorList>
            <person name="Haridas S."/>
            <person name="Albert R."/>
            <person name="Binder M."/>
            <person name="Bloem J."/>
            <person name="Labutti K."/>
            <person name="Salamov A."/>
            <person name="Andreopoulos B."/>
            <person name="Baker S."/>
            <person name="Barry K."/>
            <person name="Bills G."/>
            <person name="Bluhm B."/>
            <person name="Cannon C."/>
            <person name="Castanera R."/>
            <person name="Culley D."/>
            <person name="Daum C."/>
            <person name="Ezra D."/>
            <person name="Gonzalez J."/>
            <person name="Henrissat B."/>
            <person name="Kuo A."/>
            <person name="Liang C."/>
            <person name="Lipzen A."/>
            <person name="Lutzoni F."/>
            <person name="Magnuson J."/>
            <person name="Mondo S."/>
            <person name="Nolan M."/>
            <person name="Ohm R."/>
            <person name="Pangilinan J."/>
            <person name="Park H.-J."/>
            <person name="Ramirez L."/>
            <person name="Alfaro M."/>
            <person name="Sun H."/>
            <person name="Tritt A."/>
            <person name="Yoshinaga Y."/>
            <person name="Zwiers L.-H."/>
            <person name="Turgeon B."/>
            <person name="Goodwin S."/>
            <person name="Spatafora J."/>
            <person name="Crous P."/>
            <person name="Grigoriev I."/>
        </authorList>
    </citation>
    <scope>NUCLEOTIDE SEQUENCE</scope>
    <source>
        <strain evidence="5">CBS 121167</strain>
    </source>
</reference>
<dbReference type="PANTHER" id="PTHR30502:SF0">
    <property type="entry name" value="PHOSPHOENOLPYRUVATE CARBOXYLASE FAMILY PROTEIN"/>
    <property type="match status" value="1"/>
</dbReference>
<evidence type="ECO:0000256" key="2">
    <source>
        <dbReference type="ARBA" id="ARBA00022723"/>
    </source>
</evidence>
<dbReference type="InterPro" id="IPR015813">
    <property type="entry name" value="Pyrv/PenolPyrv_kinase-like_dom"/>
</dbReference>
<keyword evidence="6" id="KW-1185">Reference proteome</keyword>
<accession>A0A6A6BNB6</accession>
<dbReference type="Gene3D" id="3.20.20.60">
    <property type="entry name" value="Phosphoenolpyruvate-binding domains"/>
    <property type="match status" value="1"/>
</dbReference>
<keyword evidence="2" id="KW-0479">Metal-binding</keyword>
<name>A0A6A6BNB6_9PEZI</name>
<proteinExistence type="inferred from homology"/>